<name>A0AAE1BVT9_PETCI</name>
<proteinExistence type="predicted"/>
<organism evidence="2 3">
    <name type="scientific">Petrolisthes cinctipes</name>
    <name type="common">Flat porcelain crab</name>
    <dbReference type="NCBI Taxonomy" id="88211"/>
    <lineage>
        <taxon>Eukaryota</taxon>
        <taxon>Metazoa</taxon>
        <taxon>Ecdysozoa</taxon>
        <taxon>Arthropoda</taxon>
        <taxon>Crustacea</taxon>
        <taxon>Multicrustacea</taxon>
        <taxon>Malacostraca</taxon>
        <taxon>Eumalacostraca</taxon>
        <taxon>Eucarida</taxon>
        <taxon>Decapoda</taxon>
        <taxon>Pleocyemata</taxon>
        <taxon>Anomura</taxon>
        <taxon>Galatheoidea</taxon>
        <taxon>Porcellanidae</taxon>
        <taxon>Petrolisthes</taxon>
    </lineage>
</organism>
<dbReference type="PANTHER" id="PTHR34009:SF2">
    <property type="entry name" value="PROTEIN STAR"/>
    <property type="match status" value="1"/>
</dbReference>
<feature type="domain" description="Methyltransferase FkbM" evidence="1">
    <location>
        <begin position="111"/>
        <end position="293"/>
    </location>
</feature>
<evidence type="ECO:0000259" key="1">
    <source>
        <dbReference type="Pfam" id="PF05050"/>
    </source>
</evidence>
<protein>
    <recommendedName>
        <fullName evidence="1">Methyltransferase FkbM domain-containing protein</fullName>
    </recommendedName>
</protein>
<dbReference type="InterPro" id="IPR029063">
    <property type="entry name" value="SAM-dependent_MTases_sf"/>
</dbReference>
<dbReference type="Pfam" id="PF05050">
    <property type="entry name" value="Methyltransf_21"/>
    <property type="match status" value="1"/>
</dbReference>
<gene>
    <name evidence="2" type="ORF">Pcinc_037515</name>
</gene>
<dbReference type="GO" id="GO:0005886">
    <property type="term" value="C:plasma membrane"/>
    <property type="evidence" value="ECO:0007669"/>
    <property type="project" value="TreeGrafter"/>
</dbReference>
<keyword evidence="3" id="KW-1185">Reference proteome</keyword>
<dbReference type="GO" id="GO:0005789">
    <property type="term" value="C:endoplasmic reticulum membrane"/>
    <property type="evidence" value="ECO:0007669"/>
    <property type="project" value="TreeGrafter"/>
</dbReference>
<dbReference type="Gene3D" id="3.40.50.150">
    <property type="entry name" value="Vaccinia Virus protein VP39"/>
    <property type="match status" value="1"/>
</dbReference>
<comment type="caution">
    <text evidence="2">The sequence shown here is derived from an EMBL/GenBank/DDBJ whole genome shotgun (WGS) entry which is preliminary data.</text>
</comment>
<dbReference type="InterPro" id="IPR053202">
    <property type="entry name" value="EGF_Rcpt_Signaling_Reg"/>
</dbReference>
<dbReference type="Proteomes" id="UP001286313">
    <property type="component" value="Unassembled WGS sequence"/>
</dbReference>
<reference evidence="2" key="1">
    <citation type="submission" date="2023-10" db="EMBL/GenBank/DDBJ databases">
        <title>Genome assemblies of two species of porcelain crab, Petrolisthes cinctipes and Petrolisthes manimaculis (Anomura: Porcellanidae).</title>
        <authorList>
            <person name="Angst P."/>
        </authorList>
    </citation>
    <scope>NUCLEOTIDE SEQUENCE</scope>
    <source>
        <strain evidence="2">PB745_01</strain>
        <tissue evidence="2">Gill</tissue>
    </source>
</reference>
<dbReference type="AlphaFoldDB" id="A0AAE1BVT9"/>
<dbReference type="EMBL" id="JAWQEG010005977">
    <property type="protein sequence ID" value="KAK3856134.1"/>
    <property type="molecule type" value="Genomic_DNA"/>
</dbReference>
<dbReference type="PANTHER" id="PTHR34009">
    <property type="entry name" value="PROTEIN STAR"/>
    <property type="match status" value="1"/>
</dbReference>
<dbReference type="GO" id="GO:0005794">
    <property type="term" value="C:Golgi apparatus"/>
    <property type="evidence" value="ECO:0007669"/>
    <property type="project" value="TreeGrafter"/>
</dbReference>
<evidence type="ECO:0000313" key="3">
    <source>
        <dbReference type="Proteomes" id="UP001286313"/>
    </source>
</evidence>
<sequence>MQTRVLKMRCSGLWCLAMTLTTLTVGSLMMRNYNVEEPTSVDWVMEGLPASHPEVVQALSSTFLLPPSTLPYNLSTDPEYLASSQGHTWKLIHHYISKLFAGERGGFFVEAGALDGQQLSNTLWLEQELDWTGLLIEPNPYSFHHLQHKHRKAWTSNSCISTNQFTRKSVLVALKLRPEYINNPWYIKGASYEFGVTFGDLPANMSEHFHYYINSGDETYVPAYCFPLYSYLLALNVTTIDVLSLDTQGSEIDIVKTIPWEMITVRVLVIEIVGVNSSKGVNFTDYMKAKGYILLPFFQDYIFVRKGDPAYTRLISHPDWQVIVEKVNGVFMYSKLYAEPLSN</sequence>
<dbReference type="GO" id="GO:0006888">
    <property type="term" value="P:endoplasmic reticulum to Golgi vesicle-mediated transport"/>
    <property type="evidence" value="ECO:0007669"/>
    <property type="project" value="TreeGrafter"/>
</dbReference>
<dbReference type="GO" id="GO:0016197">
    <property type="term" value="P:endosomal transport"/>
    <property type="evidence" value="ECO:0007669"/>
    <property type="project" value="TreeGrafter"/>
</dbReference>
<accession>A0AAE1BVT9</accession>
<dbReference type="InterPro" id="IPR006342">
    <property type="entry name" value="FkbM_mtfrase"/>
</dbReference>
<dbReference type="GO" id="GO:0031902">
    <property type="term" value="C:late endosome membrane"/>
    <property type="evidence" value="ECO:0007669"/>
    <property type="project" value="TreeGrafter"/>
</dbReference>
<evidence type="ECO:0000313" key="2">
    <source>
        <dbReference type="EMBL" id="KAK3856134.1"/>
    </source>
</evidence>